<feature type="domain" description="Cyclic nucleotide-binding" evidence="4">
    <location>
        <begin position="1"/>
        <end position="77"/>
    </location>
</feature>
<dbReference type="SMART" id="SM00100">
    <property type="entry name" value="cNMP"/>
    <property type="match status" value="1"/>
</dbReference>
<dbReference type="Proteomes" id="UP000757435">
    <property type="component" value="Unassembled WGS sequence"/>
</dbReference>
<reference evidence="6" key="2">
    <citation type="journal article" date="2022" name="Microbiol. Resour. Announc.">
        <title>Metagenome Sequencing to Explore Phylogenomics of Terrestrial Cyanobacteria.</title>
        <authorList>
            <person name="Ward R.D."/>
            <person name="Stajich J.E."/>
            <person name="Johansen J.R."/>
            <person name="Huntemann M."/>
            <person name="Clum A."/>
            <person name="Foster B."/>
            <person name="Foster B."/>
            <person name="Roux S."/>
            <person name="Palaniappan K."/>
            <person name="Varghese N."/>
            <person name="Mukherjee S."/>
            <person name="Reddy T.B.K."/>
            <person name="Daum C."/>
            <person name="Copeland A."/>
            <person name="Chen I.A."/>
            <person name="Ivanova N.N."/>
            <person name="Kyrpides N.C."/>
            <person name="Shapiro N."/>
            <person name="Eloe-Fadrosh E.A."/>
            <person name="Pietrasiak N."/>
        </authorList>
    </citation>
    <scope>NUCLEOTIDE SEQUENCE</scope>
    <source>
        <strain evidence="6">UHER 2000/2452</strain>
    </source>
</reference>
<gene>
    <name evidence="6" type="ORF">KME15_22070</name>
</gene>
<dbReference type="InterPro" id="IPR014710">
    <property type="entry name" value="RmlC-like_jellyroll"/>
</dbReference>
<dbReference type="Gene3D" id="1.10.10.10">
    <property type="entry name" value="Winged helix-like DNA-binding domain superfamily/Winged helix DNA-binding domain"/>
    <property type="match status" value="1"/>
</dbReference>
<dbReference type="InterPro" id="IPR050397">
    <property type="entry name" value="Env_Response_Regulators"/>
</dbReference>
<dbReference type="PROSITE" id="PS50042">
    <property type="entry name" value="CNMP_BINDING_3"/>
    <property type="match status" value="1"/>
</dbReference>
<accession>A0A951UPJ0</accession>
<organism evidence="6 7">
    <name type="scientific">Drouetiella hepatica Uher 2000/2452</name>
    <dbReference type="NCBI Taxonomy" id="904376"/>
    <lineage>
        <taxon>Bacteria</taxon>
        <taxon>Bacillati</taxon>
        <taxon>Cyanobacteriota</taxon>
        <taxon>Cyanophyceae</taxon>
        <taxon>Oculatellales</taxon>
        <taxon>Oculatellaceae</taxon>
        <taxon>Drouetiella</taxon>
    </lineage>
</organism>
<name>A0A951UPJ0_9CYAN</name>
<dbReference type="PANTHER" id="PTHR24567">
    <property type="entry name" value="CRP FAMILY TRANSCRIPTIONAL REGULATORY PROTEIN"/>
    <property type="match status" value="1"/>
</dbReference>
<evidence type="ECO:0000256" key="2">
    <source>
        <dbReference type="ARBA" id="ARBA00023125"/>
    </source>
</evidence>
<dbReference type="AlphaFoldDB" id="A0A951UPJ0"/>
<proteinExistence type="predicted"/>
<dbReference type="PANTHER" id="PTHR24567:SF74">
    <property type="entry name" value="HTH-TYPE TRANSCRIPTIONAL REGULATOR ARCR"/>
    <property type="match status" value="1"/>
</dbReference>
<evidence type="ECO:0000256" key="3">
    <source>
        <dbReference type="ARBA" id="ARBA00023163"/>
    </source>
</evidence>
<evidence type="ECO:0000256" key="1">
    <source>
        <dbReference type="ARBA" id="ARBA00023015"/>
    </source>
</evidence>
<dbReference type="SUPFAM" id="SSF51206">
    <property type="entry name" value="cAMP-binding domain-like"/>
    <property type="match status" value="1"/>
</dbReference>
<dbReference type="CDD" id="cd00038">
    <property type="entry name" value="CAP_ED"/>
    <property type="match status" value="1"/>
</dbReference>
<dbReference type="GO" id="GO:0005829">
    <property type="term" value="C:cytosol"/>
    <property type="evidence" value="ECO:0007669"/>
    <property type="project" value="TreeGrafter"/>
</dbReference>
<evidence type="ECO:0000259" key="5">
    <source>
        <dbReference type="PROSITE" id="PS51063"/>
    </source>
</evidence>
<dbReference type="GO" id="GO:0003677">
    <property type="term" value="F:DNA binding"/>
    <property type="evidence" value="ECO:0007669"/>
    <property type="project" value="UniProtKB-KW"/>
</dbReference>
<dbReference type="SUPFAM" id="SSF46785">
    <property type="entry name" value="Winged helix' DNA-binding domain"/>
    <property type="match status" value="1"/>
</dbReference>
<dbReference type="PROSITE" id="PS51063">
    <property type="entry name" value="HTH_CRP_2"/>
    <property type="match status" value="1"/>
</dbReference>
<dbReference type="InterPro" id="IPR036388">
    <property type="entry name" value="WH-like_DNA-bd_sf"/>
</dbReference>
<protein>
    <submittedName>
        <fullName evidence="6">Crp/Fnr family transcriptional regulator</fullName>
    </submittedName>
</protein>
<keyword evidence="1" id="KW-0805">Transcription regulation</keyword>
<keyword evidence="3" id="KW-0804">Transcription</keyword>
<dbReference type="InterPro" id="IPR036390">
    <property type="entry name" value="WH_DNA-bd_sf"/>
</dbReference>
<dbReference type="Pfam" id="PF00027">
    <property type="entry name" value="cNMP_binding"/>
    <property type="match status" value="1"/>
</dbReference>
<dbReference type="GO" id="GO:0003700">
    <property type="term" value="F:DNA-binding transcription factor activity"/>
    <property type="evidence" value="ECO:0007669"/>
    <property type="project" value="TreeGrafter"/>
</dbReference>
<dbReference type="InterPro" id="IPR018490">
    <property type="entry name" value="cNMP-bd_dom_sf"/>
</dbReference>
<dbReference type="Pfam" id="PF13545">
    <property type="entry name" value="HTH_Crp_2"/>
    <property type="match status" value="1"/>
</dbReference>
<feature type="domain" description="HTH crp-type" evidence="5">
    <location>
        <begin position="134"/>
        <end position="196"/>
    </location>
</feature>
<evidence type="ECO:0000259" key="4">
    <source>
        <dbReference type="PROSITE" id="PS50042"/>
    </source>
</evidence>
<keyword evidence="2" id="KW-0238">DNA-binding</keyword>
<dbReference type="InterPro" id="IPR012318">
    <property type="entry name" value="HTH_CRP"/>
</dbReference>
<reference evidence="6" key="1">
    <citation type="submission" date="2021-05" db="EMBL/GenBank/DDBJ databases">
        <authorList>
            <person name="Pietrasiak N."/>
            <person name="Ward R."/>
            <person name="Stajich J.E."/>
            <person name="Kurbessoian T."/>
        </authorList>
    </citation>
    <scope>NUCLEOTIDE SEQUENCE</scope>
    <source>
        <strain evidence="6">UHER 2000/2452</strain>
    </source>
</reference>
<dbReference type="EMBL" id="JAHHHD010000035">
    <property type="protein sequence ID" value="MBW4661370.1"/>
    <property type="molecule type" value="Genomic_DNA"/>
</dbReference>
<comment type="caution">
    <text evidence="6">The sequence shown here is derived from an EMBL/GenBank/DDBJ whole genome shotgun (WGS) entry which is preliminary data.</text>
</comment>
<dbReference type="InterPro" id="IPR000595">
    <property type="entry name" value="cNMP-bd_dom"/>
</dbReference>
<evidence type="ECO:0000313" key="7">
    <source>
        <dbReference type="Proteomes" id="UP000757435"/>
    </source>
</evidence>
<sequence length="196" mass="22448">MNSFRPDQLSADLQALVEYRKLESGQALFYKGDLAQATFWLETGQLKLLHYTSDGQAVNHYRIRAGESFAEVALFINFYDCTAIAEAPSRVALLPKQPILAALRERPDLAEEVMKQLAWRLHQAKILLELRSIRSARNRVLHYLKLSSDQRSVQLEQPMRIIAEDLALTPEALSRALTQLEEEGVIARQRRMVQFL</sequence>
<dbReference type="Gene3D" id="2.60.120.10">
    <property type="entry name" value="Jelly Rolls"/>
    <property type="match status" value="1"/>
</dbReference>
<evidence type="ECO:0000313" key="6">
    <source>
        <dbReference type="EMBL" id="MBW4661370.1"/>
    </source>
</evidence>